<evidence type="ECO:0000256" key="1">
    <source>
        <dbReference type="SAM" id="Coils"/>
    </source>
</evidence>
<name>A0A3B1D1Q4_9ZZZZ</name>
<organism evidence="2">
    <name type="scientific">hydrothermal vent metagenome</name>
    <dbReference type="NCBI Taxonomy" id="652676"/>
    <lineage>
        <taxon>unclassified sequences</taxon>
        <taxon>metagenomes</taxon>
        <taxon>ecological metagenomes</taxon>
    </lineage>
</organism>
<evidence type="ECO:0000313" key="2">
    <source>
        <dbReference type="EMBL" id="VAX34662.1"/>
    </source>
</evidence>
<keyword evidence="1" id="KW-0175">Coiled coil</keyword>
<sequence length="53" mass="6057">MRLGERALQLKESPSPDVFTDQEIRAILKEIEAINEEIETAKSRVSELSKLED</sequence>
<accession>A0A3B1D1Q4</accession>
<dbReference type="AlphaFoldDB" id="A0A3B1D1Q4"/>
<proteinExistence type="predicted"/>
<protein>
    <submittedName>
        <fullName evidence="2">Uncharacterized protein</fullName>
    </submittedName>
</protein>
<gene>
    <name evidence="2" type="ORF">MNBD_NITROSPIRAE03-1144</name>
</gene>
<dbReference type="EMBL" id="UOGI01000366">
    <property type="protein sequence ID" value="VAX34662.1"/>
    <property type="molecule type" value="Genomic_DNA"/>
</dbReference>
<feature type="coiled-coil region" evidence="1">
    <location>
        <begin position="24"/>
        <end position="51"/>
    </location>
</feature>
<reference evidence="2" key="1">
    <citation type="submission" date="2018-06" db="EMBL/GenBank/DDBJ databases">
        <authorList>
            <person name="Zhirakovskaya E."/>
        </authorList>
    </citation>
    <scope>NUCLEOTIDE SEQUENCE</scope>
</reference>